<sequence>MKKIMFIMAVLTAILSTQTLDTKAAYPTYTITQSSSPINKSMLKFSTYNTYTKQYYVLRSYLEELEKKGGGTLVLNSGTYTITNTLYVPSNVTLRFKNGVKIMKGTVTGTSQFQAAKSVFQLIRPSRSGKTGVYGKYDGEKNISFIGEGKVLFDMKYFKDGIAIIAGHNQNVKIENIEFHNMQSGHFIEMDATYKVVIKNNEFIDSKASANLNKEAINLDTPDKETQGWSQKWSKYDKTPNKDVLIEGNLFKNLDRAIGTHKYSEGKFHEAVIIRKNVIDKTRRDSIRAMNWSNSIIEGNTIRNVERSGNYSGILASGVKNPLFRNNSFENAPRPIQIFPWKNSGPGSRYAVTYNVMNSPNISALSTNKVKNTTESFIRVNSVYNEYTKNTIKVNCMAY</sequence>
<dbReference type="Proteomes" id="UP000823486">
    <property type="component" value="Unassembled WGS sequence"/>
</dbReference>
<evidence type="ECO:0000313" key="2">
    <source>
        <dbReference type="EMBL" id="MBM7690838.1"/>
    </source>
</evidence>
<accession>A0ABS2QCH9</accession>
<name>A0ABS2QCH9_9BACI</name>
<keyword evidence="1" id="KW-0732">Signal</keyword>
<dbReference type="InterPro" id="IPR011050">
    <property type="entry name" value="Pectin_lyase_fold/virulence"/>
</dbReference>
<dbReference type="InterPro" id="IPR012334">
    <property type="entry name" value="Pectin_lyas_fold"/>
</dbReference>
<dbReference type="SMART" id="SM00710">
    <property type="entry name" value="PbH1"/>
    <property type="match status" value="6"/>
</dbReference>
<feature type="chain" id="PRO_5046777595" description="Right handed beta helix domain-containing protein" evidence="1">
    <location>
        <begin position="25"/>
        <end position="399"/>
    </location>
</feature>
<evidence type="ECO:0000313" key="3">
    <source>
        <dbReference type="Proteomes" id="UP000823486"/>
    </source>
</evidence>
<feature type="signal peptide" evidence="1">
    <location>
        <begin position="1"/>
        <end position="24"/>
    </location>
</feature>
<dbReference type="RefSeq" id="WP_239558520.1">
    <property type="nucleotide sequence ID" value="NZ_JAFBFI010000001.1"/>
</dbReference>
<dbReference type="EMBL" id="JAFBFI010000001">
    <property type="protein sequence ID" value="MBM7690838.1"/>
    <property type="molecule type" value="Genomic_DNA"/>
</dbReference>
<dbReference type="Gene3D" id="2.160.20.10">
    <property type="entry name" value="Single-stranded right-handed beta-helix, Pectin lyase-like"/>
    <property type="match status" value="1"/>
</dbReference>
<evidence type="ECO:0008006" key="4">
    <source>
        <dbReference type="Google" id="ProtNLM"/>
    </source>
</evidence>
<keyword evidence="3" id="KW-1185">Reference proteome</keyword>
<organism evidence="2 3">
    <name type="scientific">Peribacillus deserti</name>
    <dbReference type="NCBI Taxonomy" id="673318"/>
    <lineage>
        <taxon>Bacteria</taxon>
        <taxon>Bacillati</taxon>
        <taxon>Bacillota</taxon>
        <taxon>Bacilli</taxon>
        <taxon>Bacillales</taxon>
        <taxon>Bacillaceae</taxon>
        <taxon>Peribacillus</taxon>
    </lineage>
</organism>
<dbReference type="SUPFAM" id="SSF51126">
    <property type="entry name" value="Pectin lyase-like"/>
    <property type="match status" value="1"/>
</dbReference>
<comment type="caution">
    <text evidence="2">The sequence shown here is derived from an EMBL/GenBank/DDBJ whole genome shotgun (WGS) entry which is preliminary data.</text>
</comment>
<evidence type="ECO:0000256" key="1">
    <source>
        <dbReference type="SAM" id="SignalP"/>
    </source>
</evidence>
<protein>
    <recommendedName>
        <fullName evidence="4">Right handed beta helix domain-containing protein</fullName>
    </recommendedName>
</protein>
<proteinExistence type="predicted"/>
<gene>
    <name evidence="2" type="ORF">JOC77_000241</name>
</gene>
<dbReference type="InterPro" id="IPR006626">
    <property type="entry name" value="PbH1"/>
</dbReference>
<reference evidence="2 3" key="1">
    <citation type="submission" date="2021-01" db="EMBL/GenBank/DDBJ databases">
        <title>Genomic Encyclopedia of Type Strains, Phase IV (KMG-IV): sequencing the most valuable type-strain genomes for metagenomic binning, comparative biology and taxonomic classification.</title>
        <authorList>
            <person name="Goeker M."/>
        </authorList>
    </citation>
    <scope>NUCLEOTIDE SEQUENCE [LARGE SCALE GENOMIC DNA]</scope>
    <source>
        <strain evidence="2 3">DSM 105482</strain>
    </source>
</reference>